<name>A0A9P8P8B0_9ASCO</name>
<gene>
    <name evidence="1" type="ORF">OGAPHI_003406</name>
</gene>
<reference evidence="1" key="1">
    <citation type="journal article" date="2021" name="Open Biol.">
        <title>Shared evolutionary footprints suggest mitochondrial oxidative damage underlies multiple complex I losses in fungi.</title>
        <authorList>
            <person name="Schikora-Tamarit M.A."/>
            <person name="Marcet-Houben M."/>
            <person name="Nosek J."/>
            <person name="Gabaldon T."/>
        </authorList>
    </citation>
    <scope>NUCLEOTIDE SEQUENCE</scope>
    <source>
        <strain evidence="1">CBS6075</strain>
    </source>
</reference>
<protein>
    <submittedName>
        <fullName evidence="1">Uncharacterized protein</fullName>
    </submittedName>
</protein>
<dbReference type="Proteomes" id="UP000769157">
    <property type="component" value="Unassembled WGS sequence"/>
</dbReference>
<sequence length="111" mass="12332">MTESYDRWPKYRSSTNITAVEIHDDPNASIDSNEPVPDLVRSKHVLDRFTLARKLFAAARNSWLAPSRRKEAPNGRSADGATRAEMAVFDSISCSSELPVAMSTSSFNRSL</sequence>
<dbReference type="AlphaFoldDB" id="A0A9P8P8B0"/>
<keyword evidence="2" id="KW-1185">Reference proteome</keyword>
<organism evidence="1 2">
    <name type="scientific">Ogataea philodendri</name>
    <dbReference type="NCBI Taxonomy" id="1378263"/>
    <lineage>
        <taxon>Eukaryota</taxon>
        <taxon>Fungi</taxon>
        <taxon>Dikarya</taxon>
        <taxon>Ascomycota</taxon>
        <taxon>Saccharomycotina</taxon>
        <taxon>Pichiomycetes</taxon>
        <taxon>Pichiales</taxon>
        <taxon>Pichiaceae</taxon>
        <taxon>Ogataea</taxon>
    </lineage>
</organism>
<evidence type="ECO:0000313" key="1">
    <source>
        <dbReference type="EMBL" id="KAH3666956.1"/>
    </source>
</evidence>
<dbReference type="RefSeq" id="XP_046061912.1">
    <property type="nucleotide sequence ID" value="XM_046204379.1"/>
</dbReference>
<reference evidence="1" key="2">
    <citation type="submission" date="2021-01" db="EMBL/GenBank/DDBJ databases">
        <authorList>
            <person name="Schikora-Tamarit M.A."/>
        </authorList>
    </citation>
    <scope>NUCLEOTIDE SEQUENCE</scope>
    <source>
        <strain evidence="1">CBS6075</strain>
    </source>
</reference>
<proteinExistence type="predicted"/>
<accession>A0A9P8P8B0</accession>
<dbReference type="EMBL" id="JAEUBE010000199">
    <property type="protein sequence ID" value="KAH3666956.1"/>
    <property type="molecule type" value="Genomic_DNA"/>
</dbReference>
<comment type="caution">
    <text evidence="1">The sequence shown here is derived from an EMBL/GenBank/DDBJ whole genome shotgun (WGS) entry which is preliminary data.</text>
</comment>
<evidence type="ECO:0000313" key="2">
    <source>
        <dbReference type="Proteomes" id="UP000769157"/>
    </source>
</evidence>
<dbReference type="GeneID" id="70235373"/>